<dbReference type="GO" id="GO:0044550">
    <property type="term" value="P:secondary metabolite biosynthetic process"/>
    <property type="evidence" value="ECO:0007669"/>
    <property type="project" value="UniProtKB-ARBA"/>
</dbReference>
<keyword evidence="3" id="KW-0560">Oxidoreductase</keyword>
<dbReference type="VEuPathDB" id="FungiDB:ASPNIDRAFT2_1123121"/>
<feature type="region of interest" description="Disordered" evidence="4">
    <location>
        <begin position="283"/>
        <end position="303"/>
    </location>
</feature>
<comment type="similarity">
    <text evidence="1">Belongs to the short-chain dehydrogenases/reductases (SDR) family.</text>
</comment>
<name>A0A124BXZ6_ASPNG</name>
<protein>
    <submittedName>
        <fullName evidence="5">Short chain dehydrogenase</fullName>
    </submittedName>
</protein>
<evidence type="ECO:0000313" key="6">
    <source>
        <dbReference type="Proteomes" id="UP000068243"/>
    </source>
</evidence>
<dbReference type="Gene3D" id="3.40.50.720">
    <property type="entry name" value="NAD(P)-binding Rossmann-like Domain"/>
    <property type="match status" value="1"/>
</dbReference>
<dbReference type="PANTHER" id="PTHR44229">
    <property type="entry name" value="15-HYDROXYPROSTAGLANDIN DEHYDROGENASE [NAD(+)]"/>
    <property type="match status" value="1"/>
</dbReference>
<dbReference type="OrthoDB" id="5296at2759"/>
<dbReference type="VEuPathDB" id="FungiDB:ATCC64974_62750"/>
<dbReference type="InterPro" id="IPR020904">
    <property type="entry name" value="Sc_DH/Rdtase_CS"/>
</dbReference>
<organism evidence="5 6">
    <name type="scientific">Aspergillus niger</name>
    <dbReference type="NCBI Taxonomy" id="5061"/>
    <lineage>
        <taxon>Eukaryota</taxon>
        <taxon>Fungi</taxon>
        <taxon>Dikarya</taxon>
        <taxon>Ascomycota</taxon>
        <taxon>Pezizomycotina</taxon>
        <taxon>Eurotiomycetes</taxon>
        <taxon>Eurotiomycetidae</taxon>
        <taxon>Eurotiales</taxon>
        <taxon>Aspergillaceae</taxon>
        <taxon>Aspergillus</taxon>
        <taxon>Aspergillus subgen. Circumdati</taxon>
    </lineage>
</organism>
<dbReference type="VEuPathDB" id="FungiDB:An19g00290"/>
<dbReference type="Pfam" id="PF00106">
    <property type="entry name" value="adh_short"/>
    <property type="match status" value="1"/>
</dbReference>
<evidence type="ECO:0000313" key="5">
    <source>
        <dbReference type="EMBL" id="GAQ43953.1"/>
    </source>
</evidence>
<dbReference type="GO" id="GO:0016616">
    <property type="term" value="F:oxidoreductase activity, acting on the CH-OH group of donors, NAD or NADP as acceptor"/>
    <property type="evidence" value="ECO:0007669"/>
    <property type="project" value="TreeGrafter"/>
</dbReference>
<dbReference type="OMA" id="QLALSHW"/>
<proteinExistence type="inferred from homology"/>
<dbReference type="AlphaFoldDB" id="A0A124BXZ6"/>
<evidence type="ECO:0000256" key="2">
    <source>
        <dbReference type="ARBA" id="ARBA00022857"/>
    </source>
</evidence>
<dbReference type="GO" id="GO:0005737">
    <property type="term" value="C:cytoplasm"/>
    <property type="evidence" value="ECO:0007669"/>
    <property type="project" value="TreeGrafter"/>
</dbReference>
<sequence length="324" mass="35273">MTASTEDITPFSVEGKTAIVTGAGSGINLSFASLLLSRNCNVVVADIALRPEAEQLLAKYEAADSSPRAVFIRTDVTSWADLKRMFDLTLSLFEEFHILCPGAGVYEPPWSNFWQPPGSAISKDKEDSDRYALLDINVTHPIRTTQLALSHWLHPTSPNVAPVSPQNPRRVIHISSVAGQLPNVVCPMYGASKAAITGFVRCLAPLEQAIGVRVNAVAPGLIRTPLWVENQEKMMLIDEEKDGWATPEEVASAMLRCVEDKDIGGGTILEVVRNSTRRVEILNDPGPARVAGDASIPSKNQQGVDQLLESLKQKDIWGPQQRST</sequence>
<dbReference type="PROSITE" id="PS00061">
    <property type="entry name" value="ADH_SHORT"/>
    <property type="match status" value="1"/>
</dbReference>
<dbReference type="InterPro" id="IPR002347">
    <property type="entry name" value="SDR_fam"/>
</dbReference>
<dbReference type="SUPFAM" id="SSF51735">
    <property type="entry name" value="NAD(P)-binding Rossmann-fold domains"/>
    <property type="match status" value="1"/>
</dbReference>
<evidence type="ECO:0000256" key="3">
    <source>
        <dbReference type="ARBA" id="ARBA00023002"/>
    </source>
</evidence>
<dbReference type="EMBL" id="BCMY01000011">
    <property type="protein sequence ID" value="GAQ43953.1"/>
    <property type="molecule type" value="Genomic_DNA"/>
</dbReference>
<dbReference type="PANTHER" id="PTHR44229:SF4">
    <property type="entry name" value="15-HYDROXYPROSTAGLANDIN DEHYDROGENASE [NAD(+)]"/>
    <property type="match status" value="1"/>
</dbReference>
<reference evidence="6" key="1">
    <citation type="journal article" date="2016" name="Genome Announc.">
        <title>Draft genome sequence of Aspergillus niger strain An76.</title>
        <authorList>
            <person name="Gong W."/>
            <person name="Cheng Z."/>
            <person name="Zhang H."/>
            <person name="Liu L."/>
            <person name="Gao P."/>
            <person name="Wang L."/>
        </authorList>
    </citation>
    <scope>NUCLEOTIDE SEQUENCE [LARGE SCALE GENOMIC DNA]</scope>
    <source>
        <strain evidence="6">An76</strain>
    </source>
</reference>
<dbReference type="InterPro" id="IPR036291">
    <property type="entry name" value="NAD(P)-bd_dom_sf"/>
</dbReference>
<evidence type="ECO:0000256" key="1">
    <source>
        <dbReference type="ARBA" id="ARBA00006484"/>
    </source>
</evidence>
<comment type="caution">
    <text evidence="5">The sequence shown here is derived from an EMBL/GenBank/DDBJ whole genome shotgun (WGS) entry which is preliminary data.</text>
</comment>
<evidence type="ECO:0000256" key="4">
    <source>
        <dbReference type="SAM" id="MobiDB-lite"/>
    </source>
</evidence>
<keyword evidence="2" id="KW-0521">NADP</keyword>
<dbReference type="PaxDb" id="5061-CADANGAP00014084"/>
<dbReference type="VEuPathDB" id="FungiDB:M747DRAFT_117733"/>
<dbReference type="Proteomes" id="UP000068243">
    <property type="component" value="Unassembled WGS sequence"/>
</dbReference>
<accession>A0A124BXZ6</accession>
<dbReference type="PRINTS" id="PR00081">
    <property type="entry name" value="GDHRDH"/>
</dbReference>
<gene>
    <name evidence="5" type="ORF">ABL_06614</name>
</gene>
<dbReference type="FunFam" id="3.40.50.720:FF:000643">
    <property type="entry name" value="Short chain dehydrogenase/reductase family oxidoreductase, putative"/>
    <property type="match status" value="1"/>
</dbReference>